<evidence type="ECO:0000256" key="1">
    <source>
        <dbReference type="ARBA" id="ARBA00022553"/>
    </source>
</evidence>
<dbReference type="PANTHER" id="PTHR44591:SF3">
    <property type="entry name" value="RESPONSE REGULATORY DOMAIN-CONTAINING PROTEIN"/>
    <property type="match status" value="1"/>
</dbReference>
<dbReference type="PANTHER" id="PTHR44591">
    <property type="entry name" value="STRESS RESPONSE REGULATOR PROTEIN 1"/>
    <property type="match status" value="1"/>
</dbReference>
<feature type="modified residue" description="4-aspartylphosphate" evidence="2">
    <location>
        <position position="53"/>
    </location>
</feature>
<dbReference type="EMBL" id="JAAZNL010000004">
    <property type="protein sequence ID" value="NMB69669.1"/>
    <property type="molecule type" value="Genomic_DNA"/>
</dbReference>
<sequence>MSKKILFIEDDEGFFNLFSAALSMKGYTIVHVADGSEAVEKVKSEKPDLVLLDIILPGMSGLDILKELKETEETKAIKIVMLTNFGTDENVNRAMELGSDDYLMKYNVVPSELPNKIAALLGETADSGVKFVS</sequence>
<comment type="caution">
    <text evidence="4">The sequence shown here is derived from an EMBL/GenBank/DDBJ whole genome shotgun (WGS) entry which is preliminary data.</text>
</comment>
<proteinExistence type="predicted"/>
<organism evidence="4 5">
    <name type="scientific">candidate division WWE3 bacterium</name>
    <dbReference type="NCBI Taxonomy" id="2053526"/>
    <lineage>
        <taxon>Bacteria</taxon>
        <taxon>Katanobacteria</taxon>
    </lineage>
</organism>
<name>A0A7X9HHK6_UNCKA</name>
<dbReference type="Gene3D" id="3.40.50.2300">
    <property type="match status" value="1"/>
</dbReference>
<evidence type="ECO:0000313" key="4">
    <source>
        <dbReference type="EMBL" id="NMB69669.1"/>
    </source>
</evidence>
<evidence type="ECO:0000313" key="5">
    <source>
        <dbReference type="Proteomes" id="UP000526033"/>
    </source>
</evidence>
<evidence type="ECO:0000259" key="3">
    <source>
        <dbReference type="PROSITE" id="PS50110"/>
    </source>
</evidence>
<accession>A0A7X9HHK6</accession>
<evidence type="ECO:0000256" key="2">
    <source>
        <dbReference type="PROSITE-ProRule" id="PRU00169"/>
    </source>
</evidence>
<keyword evidence="1 2" id="KW-0597">Phosphoprotein</keyword>
<dbReference type="Pfam" id="PF00072">
    <property type="entry name" value="Response_reg"/>
    <property type="match status" value="1"/>
</dbReference>
<dbReference type="Proteomes" id="UP000526033">
    <property type="component" value="Unassembled WGS sequence"/>
</dbReference>
<dbReference type="InterPro" id="IPR001789">
    <property type="entry name" value="Sig_transdc_resp-reg_receiver"/>
</dbReference>
<dbReference type="InterPro" id="IPR050595">
    <property type="entry name" value="Bact_response_regulator"/>
</dbReference>
<dbReference type="PROSITE" id="PS50110">
    <property type="entry name" value="RESPONSE_REGULATORY"/>
    <property type="match status" value="1"/>
</dbReference>
<dbReference type="InterPro" id="IPR011006">
    <property type="entry name" value="CheY-like_superfamily"/>
</dbReference>
<dbReference type="SMART" id="SM00448">
    <property type="entry name" value="REC"/>
    <property type="match status" value="1"/>
</dbReference>
<dbReference type="SUPFAM" id="SSF52172">
    <property type="entry name" value="CheY-like"/>
    <property type="match status" value="1"/>
</dbReference>
<dbReference type="AlphaFoldDB" id="A0A7X9HHK6"/>
<feature type="domain" description="Response regulatory" evidence="3">
    <location>
        <begin position="4"/>
        <end position="120"/>
    </location>
</feature>
<reference evidence="4 5" key="1">
    <citation type="journal article" date="2020" name="Biotechnol. Biofuels">
        <title>New insights from the biogas microbiome by comprehensive genome-resolved metagenomics of nearly 1600 species originating from multiple anaerobic digesters.</title>
        <authorList>
            <person name="Campanaro S."/>
            <person name="Treu L."/>
            <person name="Rodriguez-R L.M."/>
            <person name="Kovalovszki A."/>
            <person name="Ziels R.M."/>
            <person name="Maus I."/>
            <person name="Zhu X."/>
            <person name="Kougias P.G."/>
            <person name="Basile A."/>
            <person name="Luo G."/>
            <person name="Schluter A."/>
            <person name="Konstantinidis K.T."/>
            <person name="Angelidaki I."/>
        </authorList>
    </citation>
    <scope>NUCLEOTIDE SEQUENCE [LARGE SCALE GENOMIC DNA]</scope>
    <source>
        <strain evidence="4">AS27yjCOA_165</strain>
    </source>
</reference>
<dbReference type="GO" id="GO:0000160">
    <property type="term" value="P:phosphorelay signal transduction system"/>
    <property type="evidence" value="ECO:0007669"/>
    <property type="project" value="InterPro"/>
</dbReference>
<gene>
    <name evidence="4" type="ORF">GYA27_00495</name>
</gene>
<protein>
    <submittedName>
        <fullName evidence="4">Response regulator</fullName>
    </submittedName>
</protein>
<dbReference type="CDD" id="cd17574">
    <property type="entry name" value="REC_OmpR"/>
    <property type="match status" value="1"/>
</dbReference>